<feature type="domain" description="HTH araC/xylS-type" evidence="4">
    <location>
        <begin position="211"/>
        <end position="314"/>
    </location>
</feature>
<dbReference type="Proteomes" id="UP001595528">
    <property type="component" value="Unassembled WGS sequence"/>
</dbReference>
<dbReference type="EMBL" id="JBHRTR010000028">
    <property type="protein sequence ID" value="MFC3228660.1"/>
    <property type="molecule type" value="Genomic_DNA"/>
</dbReference>
<dbReference type="PRINTS" id="PR00032">
    <property type="entry name" value="HTHARAC"/>
</dbReference>
<keyword evidence="6" id="KW-1185">Reference proteome</keyword>
<dbReference type="SMART" id="SM00342">
    <property type="entry name" value="HTH_ARAC"/>
    <property type="match status" value="1"/>
</dbReference>
<dbReference type="InterPro" id="IPR018060">
    <property type="entry name" value="HTH_AraC"/>
</dbReference>
<dbReference type="PANTHER" id="PTHR46796">
    <property type="entry name" value="HTH-TYPE TRANSCRIPTIONAL ACTIVATOR RHAS-RELATED"/>
    <property type="match status" value="1"/>
</dbReference>
<reference evidence="6" key="1">
    <citation type="journal article" date="2019" name="Int. J. Syst. Evol. Microbiol.">
        <title>The Global Catalogue of Microorganisms (GCM) 10K type strain sequencing project: providing services to taxonomists for standard genome sequencing and annotation.</title>
        <authorList>
            <consortium name="The Broad Institute Genomics Platform"/>
            <consortium name="The Broad Institute Genome Sequencing Center for Infectious Disease"/>
            <person name="Wu L."/>
            <person name="Ma J."/>
        </authorList>
    </citation>
    <scope>NUCLEOTIDE SEQUENCE [LARGE SCALE GENOMIC DNA]</scope>
    <source>
        <strain evidence="6">KCTC 42964</strain>
    </source>
</reference>
<evidence type="ECO:0000256" key="3">
    <source>
        <dbReference type="ARBA" id="ARBA00023163"/>
    </source>
</evidence>
<dbReference type="PROSITE" id="PS00041">
    <property type="entry name" value="HTH_ARAC_FAMILY_1"/>
    <property type="match status" value="1"/>
</dbReference>
<dbReference type="Pfam" id="PF14525">
    <property type="entry name" value="AraC_binding_2"/>
    <property type="match status" value="1"/>
</dbReference>
<comment type="caution">
    <text evidence="5">The sequence shown here is derived from an EMBL/GenBank/DDBJ whole genome shotgun (WGS) entry which is preliminary data.</text>
</comment>
<organism evidence="5 6">
    <name type="scientific">Marinibaculum pumilum</name>
    <dbReference type="NCBI Taxonomy" id="1766165"/>
    <lineage>
        <taxon>Bacteria</taxon>
        <taxon>Pseudomonadati</taxon>
        <taxon>Pseudomonadota</taxon>
        <taxon>Alphaproteobacteria</taxon>
        <taxon>Rhodospirillales</taxon>
        <taxon>Rhodospirillaceae</taxon>
        <taxon>Marinibaculum</taxon>
    </lineage>
</organism>
<keyword evidence="2" id="KW-0238">DNA-binding</keyword>
<dbReference type="Gene3D" id="1.10.10.60">
    <property type="entry name" value="Homeodomain-like"/>
    <property type="match status" value="1"/>
</dbReference>
<keyword evidence="3" id="KW-0804">Transcription</keyword>
<evidence type="ECO:0000259" key="4">
    <source>
        <dbReference type="PROSITE" id="PS01124"/>
    </source>
</evidence>
<evidence type="ECO:0000313" key="6">
    <source>
        <dbReference type="Proteomes" id="UP001595528"/>
    </source>
</evidence>
<keyword evidence="1" id="KW-0805">Transcription regulation</keyword>
<dbReference type="InterPro" id="IPR050204">
    <property type="entry name" value="AraC_XylS_family_regulators"/>
</dbReference>
<dbReference type="InterPro" id="IPR018062">
    <property type="entry name" value="HTH_AraC-typ_CS"/>
</dbReference>
<dbReference type="SUPFAM" id="SSF46689">
    <property type="entry name" value="Homeodomain-like"/>
    <property type="match status" value="1"/>
</dbReference>
<dbReference type="PROSITE" id="PS01124">
    <property type="entry name" value="HTH_ARAC_FAMILY_2"/>
    <property type="match status" value="1"/>
</dbReference>
<evidence type="ECO:0000313" key="5">
    <source>
        <dbReference type="EMBL" id="MFC3228660.1"/>
    </source>
</evidence>
<name>A0ABV7L2N1_9PROT</name>
<dbReference type="InterPro" id="IPR035418">
    <property type="entry name" value="AraC-bd_2"/>
</dbReference>
<proteinExistence type="predicted"/>
<protein>
    <submittedName>
        <fullName evidence="5">Helix-turn-helix domain-containing protein</fullName>
    </submittedName>
</protein>
<sequence length="314" mass="34395">MLKHAVSNSLPLARFEADLQSVCGSFDIRPHPEKKDAWGGVATGVRAGVEIAMVATDMQQILRTSRNIRDDHGENYFLILQYSGRALMAQNDQASMLLPGDLVLIDSTRPSEFTFFGDRCAQVSLHLSRTAVHEHFGTALVGGMSLSGSDPTARAIHSVVHKVLRSEGSSVQTGFLRDALFGLIGAFVFAREEGEMPGHGDGQEAMEPLLARALECIETHFRDGDFSAALLPKILDVHPRRVQRAFEALGTTPTRYLTAKRLEFARALLVRRSAGGAAELISSIAYGAGFSDLSYFNRRFREVFGCAPGEYRDH</sequence>
<dbReference type="InterPro" id="IPR020449">
    <property type="entry name" value="Tscrpt_reg_AraC-type_HTH"/>
</dbReference>
<gene>
    <name evidence="5" type="ORF">ACFOGJ_15555</name>
</gene>
<dbReference type="RefSeq" id="WP_379901994.1">
    <property type="nucleotide sequence ID" value="NZ_JBHRTR010000028.1"/>
</dbReference>
<dbReference type="InterPro" id="IPR009057">
    <property type="entry name" value="Homeodomain-like_sf"/>
</dbReference>
<accession>A0ABV7L2N1</accession>
<dbReference type="PANTHER" id="PTHR46796:SF6">
    <property type="entry name" value="ARAC SUBFAMILY"/>
    <property type="match status" value="1"/>
</dbReference>
<evidence type="ECO:0000256" key="2">
    <source>
        <dbReference type="ARBA" id="ARBA00023125"/>
    </source>
</evidence>
<dbReference type="Pfam" id="PF12833">
    <property type="entry name" value="HTH_18"/>
    <property type="match status" value="1"/>
</dbReference>
<evidence type="ECO:0000256" key="1">
    <source>
        <dbReference type="ARBA" id="ARBA00023015"/>
    </source>
</evidence>